<keyword evidence="1" id="KW-1185">Reference proteome</keyword>
<sequence length="38" mass="4194">MAMGMGSHGRVTVVVTYKEAGGENLQILLDERRMQLTT</sequence>
<organism evidence="1 2">
    <name type="scientific">Romanomermis culicivorax</name>
    <name type="common">Nematode worm</name>
    <dbReference type="NCBI Taxonomy" id="13658"/>
    <lineage>
        <taxon>Eukaryota</taxon>
        <taxon>Metazoa</taxon>
        <taxon>Ecdysozoa</taxon>
        <taxon>Nematoda</taxon>
        <taxon>Enoplea</taxon>
        <taxon>Dorylaimia</taxon>
        <taxon>Mermithida</taxon>
        <taxon>Mermithoidea</taxon>
        <taxon>Mermithidae</taxon>
        <taxon>Romanomermis</taxon>
    </lineage>
</organism>
<dbReference type="WBParaSite" id="nRc.2.0.1.t37029-RA">
    <property type="protein sequence ID" value="nRc.2.0.1.t37029-RA"/>
    <property type="gene ID" value="nRc.2.0.1.g37029"/>
</dbReference>
<dbReference type="Proteomes" id="UP000887565">
    <property type="component" value="Unplaced"/>
</dbReference>
<name>A0A915KGE2_ROMCU</name>
<protein>
    <submittedName>
        <fullName evidence="2">Uncharacterized protein</fullName>
    </submittedName>
</protein>
<evidence type="ECO:0000313" key="1">
    <source>
        <dbReference type="Proteomes" id="UP000887565"/>
    </source>
</evidence>
<accession>A0A915KGE2</accession>
<proteinExistence type="predicted"/>
<reference evidence="2" key="1">
    <citation type="submission" date="2022-11" db="UniProtKB">
        <authorList>
            <consortium name="WormBaseParasite"/>
        </authorList>
    </citation>
    <scope>IDENTIFICATION</scope>
</reference>
<evidence type="ECO:0000313" key="2">
    <source>
        <dbReference type="WBParaSite" id="nRc.2.0.1.t37029-RA"/>
    </source>
</evidence>
<dbReference type="AlphaFoldDB" id="A0A915KGE2"/>